<name>A0A1A9Z149_GLOPL</name>
<dbReference type="GO" id="GO:0004776">
    <property type="term" value="F:succinate-CoA ligase (GDP-forming) activity"/>
    <property type="evidence" value="ECO:0007669"/>
    <property type="project" value="TreeGrafter"/>
</dbReference>
<dbReference type="InterPro" id="IPR016102">
    <property type="entry name" value="Succinyl-CoA_synth-like"/>
</dbReference>
<dbReference type="SUPFAM" id="SSF52210">
    <property type="entry name" value="Succinyl-CoA synthetase domains"/>
    <property type="match status" value="2"/>
</dbReference>
<dbReference type="GO" id="GO:0006099">
    <property type="term" value="P:tricarboxylic acid cycle"/>
    <property type="evidence" value="ECO:0007669"/>
    <property type="project" value="UniProtKB-KW"/>
</dbReference>
<reference evidence="6" key="2">
    <citation type="submission" date="2020-05" db="UniProtKB">
        <authorList>
            <consortium name="EnsemblMetazoa"/>
        </authorList>
    </citation>
    <scope>IDENTIFICATION</scope>
    <source>
        <strain evidence="6">IAEA</strain>
    </source>
</reference>
<dbReference type="GO" id="GO:0000166">
    <property type="term" value="F:nucleotide binding"/>
    <property type="evidence" value="ECO:0007669"/>
    <property type="project" value="UniProtKB-KW"/>
</dbReference>
<evidence type="ECO:0000256" key="3">
    <source>
        <dbReference type="ARBA" id="ARBA00022598"/>
    </source>
</evidence>
<dbReference type="Pfam" id="PF02629">
    <property type="entry name" value="CoA_binding"/>
    <property type="match status" value="1"/>
</dbReference>
<evidence type="ECO:0000256" key="1">
    <source>
        <dbReference type="ARBA" id="ARBA00005064"/>
    </source>
</evidence>
<dbReference type="GO" id="GO:0004775">
    <property type="term" value="F:succinate-CoA ligase (ADP-forming) activity"/>
    <property type="evidence" value="ECO:0007669"/>
    <property type="project" value="TreeGrafter"/>
</dbReference>
<dbReference type="GO" id="GO:0009361">
    <property type="term" value="C:succinate-CoA ligase complex (ADP-forming)"/>
    <property type="evidence" value="ECO:0007669"/>
    <property type="project" value="TreeGrafter"/>
</dbReference>
<accession>A0A1A9Z149</accession>
<protein>
    <recommendedName>
        <fullName evidence="5">CoA-binding domain-containing protein</fullName>
    </recommendedName>
</protein>
<dbReference type="InterPro" id="IPR036291">
    <property type="entry name" value="NAD(P)-bd_dom_sf"/>
</dbReference>
<keyword evidence="7" id="KW-1185">Reference proteome</keyword>
<dbReference type="Pfam" id="PF08442">
    <property type="entry name" value="ATP-grasp_2"/>
    <property type="match status" value="1"/>
</dbReference>
<keyword evidence="4" id="KW-0547">Nucleotide-binding</keyword>
<feature type="domain" description="CoA-binding" evidence="5">
    <location>
        <begin position="179"/>
        <end position="275"/>
    </location>
</feature>
<keyword evidence="2" id="KW-0816">Tricarboxylic acid cycle</keyword>
<dbReference type="Gene3D" id="3.40.50.261">
    <property type="entry name" value="Succinyl-CoA synthetase domains"/>
    <property type="match status" value="1"/>
</dbReference>
<dbReference type="VEuPathDB" id="VectorBase:GPAI000696"/>
<dbReference type="SUPFAM" id="SSF56059">
    <property type="entry name" value="Glutathione synthetase ATP-binding domain-like"/>
    <property type="match status" value="2"/>
</dbReference>
<dbReference type="Gene3D" id="3.40.50.720">
    <property type="entry name" value="NAD(P)-binding Rossmann-like Domain"/>
    <property type="match status" value="1"/>
</dbReference>
<dbReference type="SMART" id="SM00881">
    <property type="entry name" value="CoA_binding"/>
    <property type="match status" value="1"/>
</dbReference>
<dbReference type="EnsemblMetazoa" id="GPAI000696-RA">
    <property type="protein sequence ID" value="GPAI000696-PA"/>
    <property type="gene ID" value="GPAI000696"/>
</dbReference>
<dbReference type="InterPro" id="IPR017866">
    <property type="entry name" value="Succ-CoA_synthase_bsu_CS"/>
</dbReference>
<dbReference type="InterPro" id="IPR013650">
    <property type="entry name" value="ATP-grasp_succ-CoA_synth-type"/>
</dbReference>
<dbReference type="PANTHER" id="PTHR11117">
    <property type="entry name" value="SUCCINYL-COA LIGASE SUBUNIT ALPHA"/>
    <property type="match status" value="1"/>
</dbReference>
<dbReference type="STRING" id="7398.A0A1A9Z149"/>
<proteinExistence type="predicted"/>
<evidence type="ECO:0000313" key="6">
    <source>
        <dbReference type="EnsemblMetazoa" id="GPAI000696-PA"/>
    </source>
</evidence>
<dbReference type="PANTHER" id="PTHR11117:SF2">
    <property type="entry name" value="SUCCINATE--COA LIGASE [ADP_GDP-FORMING] SUBUNIT ALPHA, MITOCHONDRIAL"/>
    <property type="match status" value="1"/>
</dbReference>
<keyword evidence="3" id="KW-0436">Ligase</keyword>
<comment type="pathway">
    <text evidence="1">Carbohydrate metabolism; tricarboxylic acid cycle; succinate from succinyl-CoA (ligase route): step 1/1.</text>
</comment>
<dbReference type="InterPro" id="IPR003781">
    <property type="entry name" value="CoA-bd"/>
</dbReference>
<reference evidence="7" key="1">
    <citation type="submission" date="2014-03" db="EMBL/GenBank/DDBJ databases">
        <authorList>
            <person name="Aksoy S."/>
            <person name="Warren W."/>
            <person name="Wilson R.K."/>
        </authorList>
    </citation>
    <scope>NUCLEOTIDE SEQUENCE [LARGE SCALE GENOMIC DNA]</scope>
    <source>
        <strain evidence="7">IAEA</strain>
    </source>
</reference>
<organism evidence="6 7">
    <name type="scientific">Glossina pallidipes</name>
    <name type="common">Tsetse fly</name>
    <dbReference type="NCBI Taxonomy" id="7398"/>
    <lineage>
        <taxon>Eukaryota</taxon>
        <taxon>Metazoa</taxon>
        <taxon>Ecdysozoa</taxon>
        <taxon>Arthropoda</taxon>
        <taxon>Hexapoda</taxon>
        <taxon>Insecta</taxon>
        <taxon>Pterygota</taxon>
        <taxon>Neoptera</taxon>
        <taxon>Endopterygota</taxon>
        <taxon>Diptera</taxon>
        <taxon>Brachycera</taxon>
        <taxon>Muscomorpha</taxon>
        <taxon>Hippoboscoidea</taxon>
        <taxon>Glossinidae</taxon>
        <taxon>Glossina</taxon>
    </lineage>
</organism>
<dbReference type="Gene3D" id="3.30.470.20">
    <property type="entry name" value="ATP-grasp fold, B domain"/>
    <property type="match status" value="1"/>
</dbReference>
<dbReference type="SUPFAM" id="SSF51735">
    <property type="entry name" value="NAD(P)-binding Rossmann-fold domains"/>
    <property type="match status" value="1"/>
</dbReference>
<evidence type="ECO:0000256" key="4">
    <source>
        <dbReference type="ARBA" id="ARBA00022741"/>
    </source>
</evidence>
<evidence type="ECO:0000313" key="7">
    <source>
        <dbReference type="Proteomes" id="UP000092445"/>
    </source>
</evidence>
<evidence type="ECO:0000259" key="5">
    <source>
        <dbReference type="SMART" id="SM00881"/>
    </source>
</evidence>
<evidence type="ECO:0000256" key="2">
    <source>
        <dbReference type="ARBA" id="ARBA00022532"/>
    </source>
</evidence>
<sequence length="350" mass="38091">MNLHEYQAKELFSQYEIPIPNGYKCTKHSEVEKAVIKLNPGPWVVKCQIHAGGRDLVLAEINPIAINQNNDLICLDGKLNVDENALYRQIYLKKIHDNSQLDSREIYAENWGLNYIPLQGNIGCMVNGAGLAMGTMDLIKLHGGNPANFLDVGGDATIEKMMQSKKQLKILGEILMSILIDKNTKVICQGFTGKQGTFHCEKALLEGTKIVGGVTPGKGGIKHLGLPVFNTVKEAVLNTHATVSVIYVPAKFCKDSILEAIDNNIKLIVCITEGIPISDMLMVKQKLNFTNVKMIGPNCPGIITPNQCKIGIMPGNIHTPGNIGIVSRSGTLTYEAVKQITDIGLGQSTC</sequence>
<dbReference type="AlphaFoldDB" id="A0A1A9Z149"/>
<dbReference type="FunFam" id="3.40.50.720:FF:000002">
    <property type="entry name" value="Succinate--CoA ligase [ADP-forming] subunit alpha"/>
    <property type="match status" value="1"/>
</dbReference>
<dbReference type="Proteomes" id="UP000092445">
    <property type="component" value="Unassembled WGS sequence"/>
</dbReference>
<dbReference type="PROSITE" id="PS01217">
    <property type="entry name" value="SUCCINYL_COA_LIG_3"/>
    <property type="match status" value="1"/>
</dbReference>